<evidence type="ECO:0000256" key="4">
    <source>
        <dbReference type="ARBA" id="ARBA00022801"/>
    </source>
</evidence>
<dbReference type="InterPro" id="IPR002196">
    <property type="entry name" value="Glyco_hydro_24"/>
</dbReference>
<dbReference type="InterPro" id="IPR033907">
    <property type="entry name" value="Endolysin_autolysin"/>
</dbReference>
<evidence type="ECO:0000256" key="6">
    <source>
        <dbReference type="ARBA" id="ARBA00023295"/>
    </source>
</evidence>
<evidence type="ECO:0000256" key="1">
    <source>
        <dbReference type="ARBA" id="ARBA00000632"/>
    </source>
</evidence>
<comment type="caution">
    <text evidence="10">The sequence shown here is derived from an EMBL/GenBank/DDBJ whole genome shotgun (WGS) entry which is preliminary data.</text>
</comment>
<evidence type="ECO:0000313" key="11">
    <source>
        <dbReference type="Proteomes" id="UP001083770"/>
    </source>
</evidence>
<feature type="transmembrane region" description="Helical" evidence="9">
    <location>
        <begin position="450"/>
        <end position="468"/>
    </location>
</feature>
<accession>A0ABT4LVF4</accession>
<keyword evidence="3 7" id="KW-0081">Bacteriolytic enzyme</keyword>
<dbReference type="Gene3D" id="1.10.530.40">
    <property type="match status" value="1"/>
</dbReference>
<dbReference type="EC" id="3.2.1.17" evidence="7"/>
<evidence type="ECO:0000256" key="5">
    <source>
        <dbReference type="ARBA" id="ARBA00023200"/>
    </source>
</evidence>
<feature type="region of interest" description="Disordered" evidence="8">
    <location>
        <begin position="214"/>
        <end position="243"/>
    </location>
</feature>
<evidence type="ECO:0000256" key="3">
    <source>
        <dbReference type="ARBA" id="ARBA00022638"/>
    </source>
</evidence>
<dbReference type="CDD" id="cd00737">
    <property type="entry name" value="lyz_endolysin_autolysin"/>
    <property type="match status" value="1"/>
</dbReference>
<evidence type="ECO:0000256" key="2">
    <source>
        <dbReference type="ARBA" id="ARBA00022529"/>
    </source>
</evidence>
<evidence type="ECO:0000256" key="7">
    <source>
        <dbReference type="RuleBase" id="RU003788"/>
    </source>
</evidence>
<dbReference type="InterPro" id="IPR023346">
    <property type="entry name" value="Lysozyme-like_dom_sf"/>
</dbReference>
<dbReference type="InterPro" id="IPR051018">
    <property type="entry name" value="Bacteriophage_GH24"/>
</dbReference>
<feature type="region of interest" description="Disordered" evidence="8">
    <location>
        <begin position="255"/>
        <end position="394"/>
    </location>
</feature>
<feature type="compositionally biased region" description="Acidic residues" evidence="8">
    <location>
        <begin position="216"/>
        <end position="225"/>
    </location>
</feature>
<keyword evidence="2 7" id="KW-0929">Antimicrobial</keyword>
<keyword evidence="5" id="KW-1035">Host cytoplasm</keyword>
<proteinExistence type="inferred from homology"/>
<dbReference type="InterPro" id="IPR023347">
    <property type="entry name" value="Lysozyme_dom_sf"/>
</dbReference>
<dbReference type="EMBL" id="JAPWGW010000003">
    <property type="protein sequence ID" value="MCZ4298344.1"/>
    <property type="molecule type" value="Genomic_DNA"/>
</dbReference>
<feature type="compositionally biased region" description="Acidic residues" evidence="8">
    <location>
        <begin position="344"/>
        <end position="359"/>
    </location>
</feature>
<evidence type="ECO:0000256" key="8">
    <source>
        <dbReference type="SAM" id="MobiDB-lite"/>
    </source>
</evidence>
<keyword evidence="9" id="KW-0472">Membrane</keyword>
<comment type="catalytic activity">
    <reaction evidence="1 7">
        <text>Hydrolysis of (1-&gt;4)-beta-linkages between N-acetylmuramic acid and N-acetyl-D-glucosamine residues in a peptidoglycan and between N-acetyl-D-glucosamine residues in chitodextrins.</text>
        <dbReference type="EC" id="3.2.1.17"/>
    </reaction>
</comment>
<dbReference type="RefSeq" id="WP_269402421.1">
    <property type="nucleotide sequence ID" value="NZ_JAPWGW010000003.1"/>
</dbReference>
<evidence type="ECO:0000256" key="9">
    <source>
        <dbReference type="SAM" id="Phobius"/>
    </source>
</evidence>
<dbReference type="InterPro" id="IPR034690">
    <property type="entry name" value="Endolysin_T4_type"/>
</dbReference>
<gene>
    <name evidence="10" type="ORF">O4G74_09765</name>
</gene>
<dbReference type="Pfam" id="PF00959">
    <property type="entry name" value="Phage_lysozyme"/>
    <property type="match status" value="1"/>
</dbReference>
<keyword evidence="6 7" id="KW-0326">Glycosidase</keyword>
<sequence>MSELRTSDAGLKLIMAYEGFRPESRKLPDGRWVIGYGHTKAAREGLKITETEAKAILSEFDLPPIEEALNQLLLVPVSQNEFDALVSFAFNIGLVQFESSDVLASINAGNKLKAAWAMESWRKARVGQRDMVVDPLVRRRADEKALFLKIDGPVPHASSSHFRPLVDIEETDRYRKQVQMAFQVPGNPANDQIDEEISTEAAARHVKDRLTRILGEEEDQGDGEAAELKTDLDGAREDDEKSVDDIRAAVSALAGTAAAEREAEGDLEVEEASPDEQDAEPEVAAEDTEDDNKSVYTISAANDVEEEPTEEAPAKKTSPFDLIVPPSAQVKPEETEEAAPAANEEADERDSIEDADIVEAEAVSGDEKETVESEEDEQPETERRTETLETEDFDIVSEPLTVEEADDVEEGEYKDELGRILIDDLRPSDVWLSEGREDDDETKEGPLETLLFGVLALVGAGLFTYGGAGEFGWFGMERQDETELMAYLPPFLMLLGGLVFVVMAYYCFKAIFPGKKKKD</sequence>
<keyword evidence="9" id="KW-1133">Transmembrane helix</keyword>
<dbReference type="SUPFAM" id="SSF53955">
    <property type="entry name" value="Lysozyme-like"/>
    <property type="match status" value="1"/>
</dbReference>
<dbReference type="Proteomes" id="UP001083770">
    <property type="component" value="Unassembled WGS sequence"/>
</dbReference>
<keyword evidence="11" id="KW-1185">Reference proteome</keyword>
<organism evidence="10 11">
    <name type="scientific">Henriciella marina</name>
    <dbReference type="NCBI Taxonomy" id="453851"/>
    <lineage>
        <taxon>Bacteria</taxon>
        <taxon>Pseudomonadati</taxon>
        <taxon>Pseudomonadota</taxon>
        <taxon>Alphaproteobacteria</taxon>
        <taxon>Hyphomonadales</taxon>
        <taxon>Hyphomonadaceae</taxon>
        <taxon>Henriciella</taxon>
    </lineage>
</organism>
<protein>
    <recommendedName>
        <fullName evidence="7">Lysozyme</fullName>
        <ecNumber evidence="7">3.2.1.17</ecNumber>
    </recommendedName>
</protein>
<dbReference type="PANTHER" id="PTHR38107:SF3">
    <property type="entry name" value="LYSOZYME RRRD-RELATED"/>
    <property type="match status" value="1"/>
</dbReference>
<feature type="compositionally biased region" description="Acidic residues" evidence="8">
    <location>
        <begin position="265"/>
        <end position="290"/>
    </location>
</feature>
<reference evidence="10" key="1">
    <citation type="submission" date="2022-12" db="EMBL/GenBank/DDBJ databases">
        <title>Bacterial isolates from different developmental stages of Nematostella vectensis.</title>
        <authorList>
            <person name="Fraune S."/>
        </authorList>
    </citation>
    <scope>NUCLEOTIDE SEQUENCE</scope>
    <source>
        <strain evidence="10">G21632-S1</strain>
    </source>
</reference>
<dbReference type="PANTHER" id="PTHR38107">
    <property type="match status" value="1"/>
</dbReference>
<comment type="similarity">
    <text evidence="7">Belongs to the glycosyl hydrolase 24 family.</text>
</comment>
<keyword evidence="9" id="KW-0812">Transmembrane</keyword>
<dbReference type="HAMAP" id="MF_04110">
    <property type="entry name" value="ENDOLYSIN_T4"/>
    <property type="match status" value="1"/>
</dbReference>
<evidence type="ECO:0000313" key="10">
    <source>
        <dbReference type="EMBL" id="MCZ4298344.1"/>
    </source>
</evidence>
<feature type="transmembrane region" description="Helical" evidence="9">
    <location>
        <begin position="488"/>
        <end position="508"/>
    </location>
</feature>
<feature type="compositionally biased region" description="Basic and acidic residues" evidence="8">
    <location>
        <begin position="226"/>
        <end position="243"/>
    </location>
</feature>
<keyword evidence="4 7" id="KW-0378">Hydrolase</keyword>
<name>A0ABT4LVF4_9PROT</name>